<comment type="subcellular location">
    <subcellularLocation>
        <location evidence="1">Membrane</location>
        <topology evidence="1">Multi-pass membrane protein</topology>
    </subcellularLocation>
</comment>
<dbReference type="GO" id="GO:0016020">
    <property type="term" value="C:membrane"/>
    <property type="evidence" value="ECO:0007669"/>
    <property type="project" value="UniProtKB-SubCell"/>
</dbReference>
<accession>A0AAW6T8W2</accession>
<evidence type="ECO:0000256" key="5">
    <source>
        <dbReference type="SAM" id="Phobius"/>
    </source>
</evidence>
<proteinExistence type="predicted"/>
<dbReference type="Pfam" id="PF01061">
    <property type="entry name" value="ABC2_membrane"/>
    <property type="match status" value="1"/>
</dbReference>
<keyword evidence="4 5" id="KW-0472">Membrane</keyword>
<name>A0AAW6T8W2_9MICO</name>
<sequence>MTTFRLAGVHAKYSMIETFRVPIAVIGSLVFPALGLLFFVVPQRVVADDPAFATQAVISMSVFAVMANSLFSFGISIAEDREKPWDPYLRTLPVPGMARVLAYIFSIGLMGVIAIIPVIVIGGLLTAAEASISGILFGLVMLAVSALPFMLIGICVGYSMPSKAAIAVVQVVMFGFAFAGGLFLPPLLFAPWLDTLSKFFPSRQARELVIWAVQGGDLEPWAWLGILAWIAMTLVLALVLFRRDEGRRYR</sequence>
<feature type="transmembrane region" description="Helical" evidence="5">
    <location>
        <begin position="221"/>
        <end position="241"/>
    </location>
</feature>
<keyword evidence="8" id="KW-1185">Reference proteome</keyword>
<dbReference type="InterPro" id="IPR051784">
    <property type="entry name" value="Nod_factor_ABC_transporter"/>
</dbReference>
<dbReference type="PANTHER" id="PTHR43229">
    <property type="entry name" value="NODULATION PROTEIN J"/>
    <property type="match status" value="1"/>
</dbReference>
<dbReference type="EMBL" id="JASATX010000005">
    <property type="protein sequence ID" value="MDI2099556.1"/>
    <property type="molecule type" value="Genomic_DNA"/>
</dbReference>
<feature type="transmembrane region" description="Helical" evidence="5">
    <location>
        <begin position="21"/>
        <end position="41"/>
    </location>
</feature>
<reference evidence="7 8" key="1">
    <citation type="submission" date="2023-04" db="EMBL/GenBank/DDBJ databases">
        <title>Klugiella caeni sp. nov. isolated from the sludge of biochemical tank.</title>
        <authorList>
            <person name="Geng K."/>
        </authorList>
    </citation>
    <scope>NUCLEOTIDE SEQUENCE [LARGE SCALE GENOMIC DNA]</scope>
    <source>
        <strain evidence="7 8">YN-L-19</strain>
    </source>
</reference>
<dbReference type="InterPro" id="IPR013525">
    <property type="entry name" value="ABC2_TM"/>
</dbReference>
<evidence type="ECO:0000256" key="1">
    <source>
        <dbReference type="ARBA" id="ARBA00004141"/>
    </source>
</evidence>
<keyword evidence="2 5" id="KW-0812">Transmembrane</keyword>
<comment type="caution">
    <text evidence="7">The sequence shown here is derived from an EMBL/GenBank/DDBJ whole genome shotgun (WGS) entry which is preliminary data.</text>
</comment>
<dbReference type="Proteomes" id="UP001321506">
    <property type="component" value="Unassembled WGS sequence"/>
</dbReference>
<feature type="transmembrane region" description="Helical" evidence="5">
    <location>
        <begin position="164"/>
        <end position="184"/>
    </location>
</feature>
<dbReference type="RefSeq" id="WP_281489349.1">
    <property type="nucleotide sequence ID" value="NZ_JASATX010000005.1"/>
</dbReference>
<evidence type="ECO:0000259" key="6">
    <source>
        <dbReference type="Pfam" id="PF01061"/>
    </source>
</evidence>
<gene>
    <name evidence="7" type="ORF">QF206_11335</name>
</gene>
<feature type="transmembrane region" description="Helical" evidence="5">
    <location>
        <begin position="100"/>
        <end position="125"/>
    </location>
</feature>
<feature type="domain" description="ABC-2 type transporter transmembrane" evidence="6">
    <location>
        <begin position="13"/>
        <end position="210"/>
    </location>
</feature>
<dbReference type="GO" id="GO:0140359">
    <property type="term" value="F:ABC-type transporter activity"/>
    <property type="evidence" value="ECO:0007669"/>
    <property type="project" value="InterPro"/>
</dbReference>
<evidence type="ECO:0000313" key="8">
    <source>
        <dbReference type="Proteomes" id="UP001321506"/>
    </source>
</evidence>
<feature type="transmembrane region" description="Helical" evidence="5">
    <location>
        <begin position="131"/>
        <end position="152"/>
    </location>
</feature>
<protein>
    <submittedName>
        <fullName evidence="7">ABC transporter permease</fullName>
    </submittedName>
</protein>
<evidence type="ECO:0000256" key="2">
    <source>
        <dbReference type="ARBA" id="ARBA00022692"/>
    </source>
</evidence>
<feature type="transmembrane region" description="Helical" evidence="5">
    <location>
        <begin position="53"/>
        <end position="79"/>
    </location>
</feature>
<keyword evidence="3 5" id="KW-1133">Transmembrane helix</keyword>
<evidence type="ECO:0000256" key="3">
    <source>
        <dbReference type="ARBA" id="ARBA00022989"/>
    </source>
</evidence>
<evidence type="ECO:0000313" key="7">
    <source>
        <dbReference type="EMBL" id="MDI2099556.1"/>
    </source>
</evidence>
<organism evidence="7 8">
    <name type="scientific">Ruicaihuangia caeni</name>
    <dbReference type="NCBI Taxonomy" id="3042517"/>
    <lineage>
        <taxon>Bacteria</taxon>
        <taxon>Bacillati</taxon>
        <taxon>Actinomycetota</taxon>
        <taxon>Actinomycetes</taxon>
        <taxon>Micrococcales</taxon>
        <taxon>Microbacteriaceae</taxon>
        <taxon>Ruicaihuangia</taxon>
    </lineage>
</organism>
<dbReference type="PANTHER" id="PTHR43229:SF6">
    <property type="entry name" value="ABC-TYPE MULTIDRUG TRANSPORT SYSTEM, PERMEASE COMPONENT"/>
    <property type="match status" value="1"/>
</dbReference>
<evidence type="ECO:0000256" key="4">
    <source>
        <dbReference type="ARBA" id="ARBA00023136"/>
    </source>
</evidence>
<dbReference type="AlphaFoldDB" id="A0AAW6T8W2"/>